<feature type="transmembrane region" description="Helical" evidence="5">
    <location>
        <begin position="87"/>
        <end position="108"/>
    </location>
</feature>
<reference evidence="7" key="1">
    <citation type="journal article" date="2023" name="Int. J. Syst. Evol. Microbiol.">
        <title>Mesoterricola silvestris gen. nov., sp. nov., Mesoterricola sediminis sp. nov., Geothrix oryzae sp. nov., Geothrix edaphica sp. nov., Geothrix rubra sp. nov., and Geothrix limicola sp. nov., six novel members of Acidobacteriota isolated from soils.</title>
        <authorList>
            <person name="Itoh H."/>
            <person name="Sugisawa Y."/>
            <person name="Mise K."/>
            <person name="Xu Z."/>
            <person name="Kuniyasu M."/>
            <person name="Ushijima N."/>
            <person name="Kawano K."/>
            <person name="Kobayashi E."/>
            <person name="Shiratori Y."/>
            <person name="Masuda Y."/>
            <person name="Senoo K."/>
        </authorList>
    </citation>
    <scope>NUCLEOTIDE SEQUENCE</scope>
    <source>
        <strain evidence="7">W786</strain>
    </source>
</reference>
<proteinExistence type="predicted"/>
<comment type="subcellular location">
    <subcellularLocation>
        <location evidence="1">Membrane</location>
    </subcellularLocation>
</comment>
<protein>
    <recommendedName>
        <fullName evidence="6">TMEM205-like domain-containing protein</fullName>
    </recommendedName>
</protein>
<name>A0AA48GYI1_9BACT</name>
<feature type="domain" description="TMEM205-like" evidence="6">
    <location>
        <begin position="15"/>
        <end position="115"/>
    </location>
</feature>
<evidence type="ECO:0000256" key="4">
    <source>
        <dbReference type="ARBA" id="ARBA00023136"/>
    </source>
</evidence>
<keyword evidence="8" id="KW-1185">Reference proteome</keyword>
<gene>
    <name evidence="7" type="ORF">METESE_35720</name>
</gene>
<evidence type="ECO:0000313" key="7">
    <source>
        <dbReference type="EMBL" id="BDU78614.1"/>
    </source>
</evidence>
<evidence type="ECO:0000256" key="3">
    <source>
        <dbReference type="ARBA" id="ARBA00022989"/>
    </source>
</evidence>
<dbReference type="EMBL" id="AP027081">
    <property type="protein sequence ID" value="BDU78614.1"/>
    <property type="molecule type" value="Genomic_DNA"/>
</dbReference>
<dbReference type="Proteomes" id="UP001228113">
    <property type="component" value="Chromosome"/>
</dbReference>
<dbReference type="KEGG" id="msea:METESE_35720"/>
<evidence type="ECO:0000256" key="1">
    <source>
        <dbReference type="ARBA" id="ARBA00004370"/>
    </source>
</evidence>
<feature type="transmembrane region" description="Helical" evidence="5">
    <location>
        <begin position="12"/>
        <end position="36"/>
    </location>
</feature>
<feature type="transmembrane region" description="Helical" evidence="5">
    <location>
        <begin position="146"/>
        <end position="164"/>
    </location>
</feature>
<keyword evidence="4 5" id="KW-0472">Membrane</keyword>
<sequence length="174" mass="18931">MRKLARFDALAAACLLLWVGMVLGFAFLVAPLLFSTLPSRDVAGAIAGRVVNRLDIAAWVAFGAALILALFPRWLQEVREDAPVGPQRLWAAALLVALLMTFTSQWIVTASLGRTRARMAAPVETLPQDHPDRIAYQKAHAISRQLMFIRLLLALGLAAGVAALPRRADQEPGR</sequence>
<dbReference type="RefSeq" id="WP_316410757.1">
    <property type="nucleotide sequence ID" value="NZ_AP027081.1"/>
</dbReference>
<keyword evidence="3 5" id="KW-1133">Transmembrane helix</keyword>
<dbReference type="GO" id="GO:0016020">
    <property type="term" value="C:membrane"/>
    <property type="evidence" value="ECO:0007669"/>
    <property type="project" value="UniProtKB-SubCell"/>
</dbReference>
<evidence type="ECO:0000313" key="8">
    <source>
        <dbReference type="Proteomes" id="UP001228113"/>
    </source>
</evidence>
<dbReference type="Pfam" id="PF13664">
    <property type="entry name" value="DUF4149"/>
    <property type="match status" value="1"/>
</dbReference>
<feature type="transmembrane region" description="Helical" evidence="5">
    <location>
        <begin position="56"/>
        <end position="75"/>
    </location>
</feature>
<organism evidence="7 8">
    <name type="scientific">Mesoterricola sediminis</name>
    <dbReference type="NCBI Taxonomy" id="2927980"/>
    <lineage>
        <taxon>Bacteria</taxon>
        <taxon>Pseudomonadati</taxon>
        <taxon>Acidobacteriota</taxon>
        <taxon>Holophagae</taxon>
        <taxon>Holophagales</taxon>
        <taxon>Holophagaceae</taxon>
        <taxon>Mesoterricola</taxon>
    </lineage>
</organism>
<keyword evidence="2 5" id="KW-0812">Transmembrane</keyword>
<dbReference type="AlphaFoldDB" id="A0AA48GYI1"/>
<evidence type="ECO:0000259" key="6">
    <source>
        <dbReference type="Pfam" id="PF13664"/>
    </source>
</evidence>
<dbReference type="InterPro" id="IPR025423">
    <property type="entry name" value="TMEM205-like"/>
</dbReference>
<evidence type="ECO:0000256" key="5">
    <source>
        <dbReference type="SAM" id="Phobius"/>
    </source>
</evidence>
<accession>A0AA48GYI1</accession>
<evidence type="ECO:0000256" key="2">
    <source>
        <dbReference type="ARBA" id="ARBA00022692"/>
    </source>
</evidence>